<accession>A0A7J6VAT5</accession>
<reference evidence="1 2" key="1">
    <citation type="submission" date="2020-06" db="EMBL/GenBank/DDBJ databases">
        <title>Transcriptomic and genomic resources for Thalictrum thalictroides and T. hernandezii: Facilitating candidate gene discovery in an emerging model plant lineage.</title>
        <authorList>
            <person name="Arias T."/>
            <person name="Riano-Pachon D.M."/>
            <person name="Di Stilio V.S."/>
        </authorList>
    </citation>
    <scope>NUCLEOTIDE SEQUENCE [LARGE SCALE GENOMIC DNA]</scope>
    <source>
        <strain evidence="2">cv. WT478/WT964</strain>
        <tissue evidence="1">Leaves</tissue>
    </source>
</reference>
<dbReference type="EMBL" id="JABWDY010035097">
    <property type="protein sequence ID" value="KAF5182204.1"/>
    <property type="molecule type" value="Genomic_DNA"/>
</dbReference>
<proteinExistence type="predicted"/>
<dbReference type="AlphaFoldDB" id="A0A7J6VAT5"/>
<evidence type="ECO:0000313" key="2">
    <source>
        <dbReference type="Proteomes" id="UP000554482"/>
    </source>
</evidence>
<name>A0A7J6VAT5_THATH</name>
<keyword evidence="2" id="KW-1185">Reference proteome</keyword>
<sequence>MILVRRNVGNKGLTLTKEPKFDRQYQVDDQKEREDEASLEILGEDCLQGGRGTPVLNPIT</sequence>
<comment type="caution">
    <text evidence="1">The sequence shown here is derived from an EMBL/GenBank/DDBJ whole genome shotgun (WGS) entry which is preliminary data.</text>
</comment>
<organism evidence="1 2">
    <name type="scientific">Thalictrum thalictroides</name>
    <name type="common">Rue-anemone</name>
    <name type="synonym">Anemone thalictroides</name>
    <dbReference type="NCBI Taxonomy" id="46969"/>
    <lineage>
        <taxon>Eukaryota</taxon>
        <taxon>Viridiplantae</taxon>
        <taxon>Streptophyta</taxon>
        <taxon>Embryophyta</taxon>
        <taxon>Tracheophyta</taxon>
        <taxon>Spermatophyta</taxon>
        <taxon>Magnoliopsida</taxon>
        <taxon>Ranunculales</taxon>
        <taxon>Ranunculaceae</taxon>
        <taxon>Thalictroideae</taxon>
        <taxon>Thalictrum</taxon>
    </lineage>
</organism>
<gene>
    <name evidence="1" type="ORF">FRX31_028209</name>
</gene>
<dbReference type="Proteomes" id="UP000554482">
    <property type="component" value="Unassembled WGS sequence"/>
</dbReference>
<evidence type="ECO:0000313" key="1">
    <source>
        <dbReference type="EMBL" id="KAF5182204.1"/>
    </source>
</evidence>
<protein>
    <submittedName>
        <fullName evidence="1">Uncharacterized protein</fullName>
    </submittedName>
</protein>